<reference evidence="1 2" key="1">
    <citation type="journal article" date="2024" name="BMC Genomics">
        <title>De novo assembly and annotation of Popillia japonica's genome with initial clues to its potential as an invasive pest.</title>
        <authorList>
            <person name="Cucini C."/>
            <person name="Boschi S."/>
            <person name="Funari R."/>
            <person name="Cardaioli E."/>
            <person name="Iannotti N."/>
            <person name="Marturano G."/>
            <person name="Paoli F."/>
            <person name="Bruttini M."/>
            <person name="Carapelli A."/>
            <person name="Frati F."/>
            <person name="Nardi F."/>
        </authorList>
    </citation>
    <scope>NUCLEOTIDE SEQUENCE [LARGE SCALE GENOMIC DNA]</scope>
    <source>
        <strain evidence="1">DMR45628</strain>
    </source>
</reference>
<keyword evidence="2" id="KW-1185">Reference proteome</keyword>
<organism evidence="1 2">
    <name type="scientific">Popillia japonica</name>
    <name type="common">Japanese beetle</name>
    <dbReference type="NCBI Taxonomy" id="7064"/>
    <lineage>
        <taxon>Eukaryota</taxon>
        <taxon>Metazoa</taxon>
        <taxon>Ecdysozoa</taxon>
        <taxon>Arthropoda</taxon>
        <taxon>Hexapoda</taxon>
        <taxon>Insecta</taxon>
        <taxon>Pterygota</taxon>
        <taxon>Neoptera</taxon>
        <taxon>Endopterygota</taxon>
        <taxon>Coleoptera</taxon>
        <taxon>Polyphaga</taxon>
        <taxon>Scarabaeiformia</taxon>
        <taxon>Scarabaeidae</taxon>
        <taxon>Rutelinae</taxon>
        <taxon>Popillia</taxon>
    </lineage>
</organism>
<dbReference type="AlphaFoldDB" id="A0AAW1JY33"/>
<name>A0AAW1JY33_POPJA</name>
<accession>A0AAW1JY33</accession>
<protein>
    <submittedName>
        <fullName evidence="1">Uncharacterized protein</fullName>
    </submittedName>
</protein>
<dbReference type="Proteomes" id="UP001458880">
    <property type="component" value="Unassembled WGS sequence"/>
</dbReference>
<dbReference type="EMBL" id="JASPKY010000301">
    <property type="protein sequence ID" value="KAK9709841.1"/>
    <property type="molecule type" value="Genomic_DNA"/>
</dbReference>
<gene>
    <name evidence="1" type="ORF">QE152_g26388</name>
</gene>
<evidence type="ECO:0000313" key="1">
    <source>
        <dbReference type="EMBL" id="KAK9709841.1"/>
    </source>
</evidence>
<comment type="caution">
    <text evidence="1">The sequence shown here is derived from an EMBL/GenBank/DDBJ whole genome shotgun (WGS) entry which is preliminary data.</text>
</comment>
<sequence length="96" mass="10787">MEPYEVMPSSIVVFIMIEEESLETLTSRTLLGNVTLEWTATPSSTSCPSLQEQYVAALCMPPYWDLNCLAYPRMKPYEVLASSIVVFVMVEEESVA</sequence>
<proteinExistence type="predicted"/>
<evidence type="ECO:0000313" key="2">
    <source>
        <dbReference type="Proteomes" id="UP001458880"/>
    </source>
</evidence>